<dbReference type="Proteomes" id="UP001595816">
    <property type="component" value="Unassembled WGS sequence"/>
</dbReference>
<dbReference type="InterPro" id="IPR018247">
    <property type="entry name" value="EF_Hand_1_Ca_BS"/>
</dbReference>
<dbReference type="SUPFAM" id="SSF47473">
    <property type="entry name" value="EF-hand"/>
    <property type="match status" value="1"/>
</dbReference>
<protein>
    <submittedName>
        <fullName evidence="2">EF-hand domain-containing protein</fullName>
    </submittedName>
</protein>
<gene>
    <name evidence="2" type="ORF">ACFOZ4_22235</name>
</gene>
<proteinExistence type="predicted"/>
<feature type="domain" description="EF-hand" evidence="1">
    <location>
        <begin position="5"/>
        <end position="40"/>
    </location>
</feature>
<sequence>MSTTLLDLKLDRAFGHLDVNANGHIEHDDVVALVARLVAGFRETPASPKSKAVADGFEEFWQSLLVAVDADGDRRLTPEEWNTGMVRAFVDADSGFDRHFRPAVEAVLRLADADDDEKLGIDEFQTMQKAFGTRPADAQEAFDHLDADGDGALTVEELITAARRYYTGQGGAAGDWLFGKIG</sequence>
<evidence type="ECO:0000313" key="3">
    <source>
        <dbReference type="Proteomes" id="UP001595816"/>
    </source>
</evidence>
<dbReference type="Gene3D" id="1.10.238.10">
    <property type="entry name" value="EF-hand"/>
    <property type="match status" value="1"/>
</dbReference>
<evidence type="ECO:0000259" key="1">
    <source>
        <dbReference type="PROSITE" id="PS50222"/>
    </source>
</evidence>
<dbReference type="Pfam" id="PF13405">
    <property type="entry name" value="EF-hand_6"/>
    <property type="match status" value="1"/>
</dbReference>
<dbReference type="PROSITE" id="PS50222">
    <property type="entry name" value="EF_HAND_2"/>
    <property type="match status" value="3"/>
</dbReference>
<organism evidence="2 3">
    <name type="scientific">Hamadaea flava</name>
    <dbReference type="NCBI Taxonomy" id="1742688"/>
    <lineage>
        <taxon>Bacteria</taxon>
        <taxon>Bacillati</taxon>
        <taxon>Actinomycetota</taxon>
        <taxon>Actinomycetes</taxon>
        <taxon>Micromonosporales</taxon>
        <taxon>Micromonosporaceae</taxon>
        <taxon>Hamadaea</taxon>
    </lineage>
</organism>
<dbReference type="InterPro" id="IPR002048">
    <property type="entry name" value="EF_hand_dom"/>
</dbReference>
<dbReference type="InterPro" id="IPR011992">
    <property type="entry name" value="EF-hand-dom_pair"/>
</dbReference>
<dbReference type="PROSITE" id="PS00018">
    <property type="entry name" value="EF_HAND_1"/>
    <property type="match status" value="3"/>
</dbReference>
<feature type="domain" description="EF-hand" evidence="1">
    <location>
        <begin position="56"/>
        <end position="91"/>
    </location>
</feature>
<dbReference type="EMBL" id="JBHSAY010000010">
    <property type="protein sequence ID" value="MFC4133338.1"/>
    <property type="molecule type" value="Genomic_DNA"/>
</dbReference>
<name>A0ABV8LSK9_9ACTN</name>
<keyword evidence="3" id="KW-1185">Reference proteome</keyword>
<accession>A0ABV8LSK9</accession>
<dbReference type="RefSeq" id="WP_253760862.1">
    <property type="nucleotide sequence ID" value="NZ_JAMZDZ010000001.1"/>
</dbReference>
<feature type="domain" description="EF-hand" evidence="1">
    <location>
        <begin position="133"/>
        <end position="168"/>
    </location>
</feature>
<reference evidence="3" key="1">
    <citation type="journal article" date="2019" name="Int. J. Syst. Evol. Microbiol.">
        <title>The Global Catalogue of Microorganisms (GCM) 10K type strain sequencing project: providing services to taxonomists for standard genome sequencing and annotation.</title>
        <authorList>
            <consortium name="The Broad Institute Genomics Platform"/>
            <consortium name="The Broad Institute Genome Sequencing Center for Infectious Disease"/>
            <person name="Wu L."/>
            <person name="Ma J."/>
        </authorList>
    </citation>
    <scope>NUCLEOTIDE SEQUENCE [LARGE SCALE GENOMIC DNA]</scope>
    <source>
        <strain evidence="3">CGMCC 4.7289</strain>
    </source>
</reference>
<evidence type="ECO:0000313" key="2">
    <source>
        <dbReference type="EMBL" id="MFC4133338.1"/>
    </source>
</evidence>
<comment type="caution">
    <text evidence="2">The sequence shown here is derived from an EMBL/GenBank/DDBJ whole genome shotgun (WGS) entry which is preliminary data.</text>
</comment>
<dbReference type="SMART" id="SM00054">
    <property type="entry name" value="EFh"/>
    <property type="match status" value="4"/>
</dbReference>